<name>A0A8R1E1N4_CAEJA</name>
<dbReference type="Proteomes" id="UP000005237">
    <property type="component" value="Unassembled WGS sequence"/>
</dbReference>
<dbReference type="AlphaFoldDB" id="A0A8R1E1N4"/>
<dbReference type="EnsemblMetazoa" id="CJA17285c.1">
    <property type="protein sequence ID" value="CJA17285c.1"/>
    <property type="gene ID" value="WBGene00136489"/>
</dbReference>
<organism evidence="1 2">
    <name type="scientific">Caenorhabditis japonica</name>
    <dbReference type="NCBI Taxonomy" id="281687"/>
    <lineage>
        <taxon>Eukaryota</taxon>
        <taxon>Metazoa</taxon>
        <taxon>Ecdysozoa</taxon>
        <taxon>Nematoda</taxon>
        <taxon>Chromadorea</taxon>
        <taxon>Rhabditida</taxon>
        <taxon>Rhabditina</taxon>
        <taxon>Rhabditomorpha</taxon>
        <taxon>Rhabditoidea</taxon>
        <taxon>Rhabditidae</taxon>
        <taxon>Peloderinae</taxon>
        <taxon>Caenorhabditis</taxon>
    </lineage>
</organism>
<proteinExistence type="predicted"/>
<accession>A0A8R1E1N4</accession>
<evidence type="ECO:0000313" key="1">
    <source>
        <dbReference type="EnsemblMetazoa" id="CJA17285c.1"/>
    </source>
</evidence>
<reference evidence="2" key="1">
    <citation type="submission" date="2010-08" db="EMBL/GenBank/DDBJ databases">
        <authorList>
            <consortium name="Caenorhabditis japonica Sequencing Consortium"/>
            <person name="Wilson R.K."/>
        </authorList>
    </citation>
    <scope>NUCLEOTIDE SEQUENCE [LARGE SCALE GENOMIC DNA]</scope>
    <source>
        <strain evidence="2">DF5081</strain>
    </source>
</reference>
<sequence>MCSTLSKFLINRFPTRQIMGGVCKHRHVKMQTGQRGRAAGNPFSGRVTDVFGRPVHGGKLTYKDSKIFTCSLKRNVKEPGSGLCSKCYTQTRFLRICVTCEFSKKQFQRCVFINQDDESQQCFLMSEHNIMQLPSRLLCASCFSDNPEHERHQQIKLKDIKGSADQIKLFISRIPGQFLWNEIKSTEDESGVVKCKLRYMRMLRTCEVLTHFAEIHMKLPIPKMLQSANRHFITHFRMFSKISKYFEGLEWEDFLQPHPELVNSLIESLTFQWNQYKSLSGLCECSKFWQDISENHCWKNDLELNYVEMIMNTSLEENDEEHGRCPFDFQTSSIQRKVLETLKAREFPKWKTHLLPSVFCWNRFYVRQCGLFDSESHQPCICRKCGTSTCLDCIKSNWMLHCPICGMNLEGVANRDSKIEELVEFYKTNCVEVYDEWWRGEFIPNGEGFCLNCSSYSTQLEVCLYCELAERKQSILTASRKSRGENSPHFNYRHVPLNRFPVRWQCIGCENRLDARSEHRYCQKIPDSGKMYFSGRGCSHSRKRLYNECRGYDQTADLCEFNVVKLKLIGKSEFLMRYCTMEIANQILEAGLVGLTENIGVCYCPLRMSRLMSTQKLLESYTKGYFANVFKENTNEYLAQKIKVLIDNLKSQWSEFKQLHEPCRCFLIFENVKKNEDRDEEMHLISKYQLNRAHTGCPLDYYPYPRDDKDFEGSFALLYSQKTSPHF</sequence>
<keyword evidence="2" id="KW-1185">Reference proteome</keyword>
<reference evidence="1" key="2">
    <citation type="submission" date="2022-06" db="UniProtKB">
        <authorList>
            <consortium name="EnsemblMetazoa"/>
        </authorList>
    </citation>
    <scope>IDENTIFICATION</scope>
    <source>
        <strain evidence="1">DF5081</strain>
    </source>
</reference>
<evidence type="ECO:0000313" key="2">
    <source>
        <dbReference type="Proteomes" id="UP000005237"/>
    </source>
</evidence>
<protein>
    <submittedName>
        <fullName evidence="1">Uncharacterized protein</fullName>
    </submittedName>
</protein>